<evidence type="ECO:0000313" key="1">
    <source>
        <dbReference type="EMBL" id="TSE05667.1"/>
    </source>
</evidence>
<name>A0A554VEX4_9FLAO</name>
<dbReference type="Proteomes" id="UP000318833">
    <property type="component" value="Unassembled WGS sequence"/>
</dbReference>
<sequence>MADLDGVDIKKGKIGANTIATGDAISGLVIASPAPAGLAHGKATKLYNMVDVKNLGISLEFDTANGVNLYRHIKEFYRMAGEGKELHLMLVPQATTMVAMCEDTQEELGKKLLIEAMGNIRQIAIAVNPTEATTHLNGLPDDVYNSIAMAQGLAKWAFERHMPCQILLEGYDYASPAASVIDLRKLPNLKAPKVSLVIGQDWTYAEGLTGNAQKMADVGTALGTLSKARINQNIGENESFDLPMQPVKLGWFPGFLLTRKM</sequence>
<keyword evidence="2" id="KW-1185">Reference proteome</keyword>
<protein>
    <submittedName>
        <fullName evidence="1">Uncharacterized protein</fullName>
    </submittedName>
</protein>
<reference evidence="1 2" key="1">
    <citation type="submission" date="2019-07" db="EMBL/GenBank/DDBJ databases">
        <title>The draft genome sequence of Aquimarina algiphila M91.</title>
        <authorList>
            <person name="Meng X."/>
        </authorList>
    </citation>
    <scope>NUCLEOTIDE SEQUENCE [LARGE SCALE GENOMIC DNA]</scope>
    <source>
        <strain evidence="1 2">M91</strain>
    </source>
</reference>
<dbReference type="InterPro" id="IPR019694">
    <property type="entry name" value="Phage_HP1_Orf23"/>
</dbReference>
<dbReference type="EMBL" id="VLNR01000056">
    <property type="protein sequence ID" value="TSE05667.1"/>
    <property type="molecule type" value="Genomic_DNA"/>
</dbReference>
<dbReference type="OrthoDB" id="1041499at2"/>
<comment type="caution">
    <text evidence="1">The sequence shown here is derived from an EMBL/GenBank/DDBJ whole genome shotgun (WGS) entry which is preliminary data.</text>
</comment>
<accession>A0A554VEX4</accession>
<dbReference type="AlphaFoldDB" id="A0A554VEX4"/>
<organism evidence="1 2">
    <name type="scientific">Aquimarina algiphila</name>
    <dbReference type="NCBI Taxonomy" id="2047982"/>
    <lineage>
        <taxon>Bacteria</taxon>
        <taxon>Pseudomonadati</taxon>
        <taxon>Bacteroidota</taxon>
        <taxon>Flavobacteriia</taxon>
        <taxon>Flavobacteriales</taxon>
        <taxon>Flavobacteriaceae</taxon>
        <taxon>Aquimarina</taxon>
    </lineage>
</organism>
<gene>
    <name evidence="1" type="ORF">FOF46_21810</name>
</gene>
<dbReference type="RefSeq" id="WP_143917903.1">
    <property type="nucleotide sequence ID" value="NZ_CANMIK010000054.1"/>
</dbReference>
<dbReference type="Pfam" id="PF10758">
    <property type="entry name" value="DUF2586"/>
    <property type="match status" value="1"/>
</dbReference>
<proteinExistence type="predicted"/>
<evidence type="ECO:0000313" key="2">
    <source>
        <dbReference type="Proteomes" id="UP000318833"/>
    </source>
</evidence>